<dbReference type="SUPFAM" id="SSF52540">
    <property type="entry name" value="P-loop containing nucleoside triphosphate hydrolases"/>
    <property type="match status" value="1"/>
</dbReference>
<reference evidence="4" key="1">
    <citation type="journal article" date="2024" name="Int. J. Syst. Evol. Microbiol.">
        <title>Methylomarinovum tepidoasis sp. nov., a moderately thermophilic methanotroph of the family Methylothermaceae isolated from a deep-sea hydrothermal field.</title>
        <authorList>
            <person name="Hirayama H."/>
            <person name="Takaki Y."/>
            <person name="Abe M."/>
            <person name="Miyazaki M."/>
            <person name="Uematsu K."/>
            <person name="Matsui Y."/>
            <person name="Takai K."/>
        </authorList>
    </citation>
    <scope>NUCLEOTIDE SEQUENCE [LARGE SCALE GENOMIC DNA]</scope>
    <source>
        <strain evidence="4">IN45</strain>
    </source>
</reference>
<dbReference type="AlphaFoldDB" id="A0AAU9CHL5"/>
<organism evidence="3 4">
    <name type="scientific">Methylomarinovum tepidoasis</name>
    <dbReference type="NCBI Taxonomy" id="2840183"/>
    <lineage>
        <taxon>Bacteria</taxon>
        <taxon>Pseudomonadati</taxon>
        <taxon>Pseudomonadota</taxon>
        <taxon>Gammaproteobacteria</taxon>
        <taxon>Methylococcales</taxon>
        <taxon>Methylothermaceae</taxon>
        <taxon>Methylomarinovum</taxon>
    </lineage>
</organism>
<dbReference type="InterPro" id="IPR027417">
    <property type="entry name" value="P-loop_NTPase"/>
</dbReference>
<dbReference type="InterPro" id="IPR045063">
    <property type="entry name" value="Dynamin_N"/>
</dbReference>
<evidence type="ECO:0000259" key="2">
    <source>
        <dbReference type="Pfam" id="PF00350"/>
    </source>
</evidence>
<dbReference type="InterPro" id="IPR051943">
    <property type="entry name" value="TRAFAC_Dynamin-like_GTPase"/>
</dbReference>
<evidence type="ECO:0000256" key="1">
    <source>
        <dbReference type="SAM" id="Coils"/>
    </source>
</evidence>
<keyword evidence="4" id="KW-1185">Reference proteome</keyword>
<dbReference type="Proteomes" id="UP001321450">
    <property type="component" value="Chromosome"/>
</dbReference>
<evidence type="ECO:0000313" key="4">
    <source>
        <dbReference type="Proteomes" id="UP001321450"/>
    </source>
</evidence>
<proteinExistence type="predicted"/>
<gene>
    <name evidence="3" type="ORF">MIN45_P2156</name>
</gene>
<dbReference type="PANTHER" id="PTHR43681">
    <property type="entry name" value="TRANSMEMBRANE GTPASE FZO"/>
    <property type="match status" value="1"/>
</dbReference>
<name>A0AAU9CHL5_9GAMM</name>
<accession>A0AAU9CHL5</accession>
<keyword evidence="1" id="KW-0175">Coiled coil</keyword>
<sequence>MHFQQQLQAYGQWKTRLADAIDQYHAWLKKYDLATTEVEEMLFGLRRNLQSERMTIAFVAEFSRGKTELINALFFAETGVRLLPSTPGRTTMCPTEIFHDQEGSYIRLLPIETRLDNASLSEYKEQPERWLKIDLDAGSPLQMQEAFQELVAVKRVSVAEAKRLGLYHEDMDRGGDIPPDSVEIPCWRHALISFPHPLLQEGLVILDTPGLNALGSEPELTLNMLPSAQAVLFVLAADTGVTKSDMDMWQKHVRGLDGSQRRHVAVVMNKIDTLWDDLQTDDGIDRSIHSQVRETAKVLKVQEDLIFPLSAKQALLAKVKSDDALLEKSRLKRLEDYLATDVMHSRREILQQALTQGMGHLISESLTVVRSEAEQLQKQLKELRQLDGKNSDMTTRLMEETRAQQARYLQSVDSFQASRRVFAMQAKRMLEVLSPKRVDEVIKKHTRSMEASFTTYGMKQAMKAVFDDLAAILGEGVGVVEDTQGLVHNIYHKFAEEHGYGGLQAPMFSIRDYQVTLADLFQEGENFRTSMSSTLMEQHLVIQKLYVTILSKARKLLHQIHQETANWSAVALSPLVHQIKEHKKLIEQRLAVLRKVNQSKESLEGEIEKLERSLEPVQTQQQELEAILALIEGEGGPETAAASAPAAEIAVAS</sequence>
<evidence type="ECO:0000313" key="3">
    <source>
        <dbReference type="EMBL" id="BCX89783.1"/>
    </source>
</evidence>
<dbReference type="PANTHER" id="PTHR43681:SF1">
    <property type="entry name" value="SARCALUMENIN"/>
    <property type="match status" value="1"/>
</dbReference>
<dbReference type="KEGG" id="meiy:MIN45_P2156"/>
<feature type="domain" description="Dynamin N-terminal" evidence="2">
    <location>
        <begin position="56"/>
        <end position="270"/>
    </location>
</feature>
<protein>
    <recommendedName>
        <fullName evidence="2">Dynamin N-terminal domain-containing protein</fullName>
    </recommendedName>
</protein>
<dbReference type="Pfam" id="PF00350">
    <property type="entry name" value="Dynamin_N"/>
    <property type="match status" value="1"/>
</dbReference>
<dbReference type="RefSeq" id="WP_286292325.1">
    <property type="nucleotide sequence ID" value="NZ_AP024718.1"/>
</dbReference>
<feature type="coiled-coil region" evidence="1">
    <location>
        <begin position="593"/>
        <end position="627"/>
    </location>
</feature>
<dbReference type="Gene3D" id="3.40.50.300">
    <property type="entry name" value="P-loop containing nucleotide triphosphate hydrolases"/>
    <property type="match status" value="1"/>
</dbReference>
<dbReference type="EMBL" id="AP024718">
    <property type="protein sequence ID" value="BCX89783.1"/>
    <property type="molecule type" value="Genomic_DNA"/>
</dbReference>